<dbReference type="GeneTree" id="ENSGT00940000159770"/>
<dbReference type="PROSITE" id="PS50081">
    <property type="entry name" value="ZF_DAG_PE_2"/>
    <property type="match status" value="1"/>
</dbReference>
<keyword evidence="21" id="KW-1185">Reference proteome</keyword>
<evidence type="ECO:0000256" key="2">
    <source>
        <dbReference type="ARBA" id="ARBA00009280"/>
    </source>
</evidence>
<evidence type="ECO:0000256" key="12">
    <source>
        <dbReference type="ARBA" id="ARBA00023098"/>
    </source>
</evidence>
<dbReference type="Gene3D" id="3.30.60.20">
    <property type="match status" value="1"/>
</dbReference>
<dbReference type="SMART" id="SM00045">
    <property type="entry name" value="DAGKa"/>
    <property type="match status" value="1"/>
</dbReference>
<organism evidence="20 21">
    <name type="scientific">Esox lucius</name>
    <name type="common">Northern pike</name>
    <dbReference type="NCBI Taxonomy" id="8010"/>
    <lineage>
        <taxon>Eukaryota</taxon>
        <taxon>Metazoa</taxon>
        <taxon>Chordata</taxon>
        <taxon>Craniata</taxon>
        <taxon>Vertebrata</taxon>
        <taxon>Euteleostomi</taxon>
        <taxon>Actinopterygii</taxon>
        <taxon>Neopterygii</taxon>
        <taxon>Teleostei</taxon>
        <taxon>Protacanthopterygii</taxon>
        <taxon>Esociformes</taxon>
        <taxon>Esocidae</taxon>
        <taxon>Esox</taxon>
    </lineage>
</organism>
<feature type="domain" description="DAGKc" evidence="18">
    <location>
        <begin position="188"/>
        <end position="322"/>
    </location>
</feature>
<dbReference type="Gene3D" id="1.10.238.10">
    <property type="entry name" value="EF-hand"/>
    <property type="match status" value="1"/>
</dbReference>
<dbReference type="GO" id="GO:0005886">
    <property type="term" value="C:plasma membrane"/>
    <property type="evidence" value="ECO:0007669"/>
    <property type="project" value="TreeGrafter"/>
</dbReference>
<dbReference type="GO" id="GO:0004143">
    <property type="term" value="F:ATP-dependent diacylglycerol kinase activity"/>
    <property type="evidence" value="ECO:0007669"/>
    <property type="project" value="UniProtKB-EC"/>
</dbReference>
<gene>
    <name evidence="20" type="primary">DGKB</name>
</gene>
<evidence type="ECO:0000256" key="3">
    <source>
        <dbReference type="ARBA" id="ARBA00022679"/>
    </source>
</evidence>
<evidence type="ECO:0000256" key="11">
    <source>
        <dbReference type="ARBA" id="ARBA00022840"/>
    </source>
</evidence>
<accession>A0A6Q2YFK6</accession>
<protein>
    <recommendedName>
        <fullName evidence="16">Diacylglycerol kinase</fullName>
        <shortName evidence="16">DAG kinase</shortName>
        <ecNumber evidence="16">2.7.1.107</ecNumber>
    </recommendedName>
</protein>
<sequence>YKGAIHIFLDCVEFGQVTRPDTLSFKSCQDFSFVIYHKELEHIISQMMHVAEYLEWDVTELKPILQEMMQEIDYDKDGTVSLEEWIQGGSTTIPLLVLLGLETNVKDDGHHVWRLKHFNKPAYCNLCLNMLIGLGKQGLCCSCEYSNINNILHNKCASHVKPECDCGPLKDHILPPNTICPVVLVTIEGTHPLLVFVNPKSGGKQGDRIYRKFQYLLNPRQVYNLAKNGPMPGLNFFRDVPDFRVLACGGDGTVGWILDFIDKANLARNPPVCVLPLGTGNDLARCLRWGGGYEGENILKILRDIENSSEVMLDRWKINVTPNDKEERGDPVPYSIINNYFSIGVDASIAHRFHVMRERHPERFNSRTKNKLWYFEFGTSETFSATCKKLHDYVEVECDGITLDLTSISLEGIAILNIPSMHGGSNLWGESRKRRSNRWGGKKAQDKRTTVLDPKELQFAVQDLSDQLLEVVGLEGAMEMGQIHIGLRSAGQRLFFTTADHCLVTNVIFVSPLPMQIDGEPWMQTPCTIEIVHKNQAPMLMGTPQGNSFFSSVILRTCSESKD</sequence>
<feature type="domain" description="Phorbol-ester/DAG-type" evidence="17">
    <location>
        <begin position="110"/>
        <end position="164"/>
    </location>
</feature>
<keyword evidence="12" id="KW-0443">Lipid metabolism</keyword>
<dbReference type="InterPro" id="IPR046349">
    <property type="entry name" value="C1-like_sf"/>
</dbReference>
<evidence type="ECO:0000256" key="13">
    <source>
        <dbReference type="ARBA" id="ARBA00023371"/>
    </source>
</evidence>
<dbReference type="Proteomes" id="UP000265140">
    <property type="component" value="Chromosome 20"/>
</dbReference>
<dbReference type="GO" id="GO:0046486">
    <property type="term" value="P:glycerolipid metabolic process"/>
    <property type="evidence" value="ECO:0007669"/>
    <property type="project" value="UniProtKB-UniPathway"/>
</dbReference>
<reference evidence="20" key="3">
    <citation type="submission" date="2025-08" db="UniProtKB">
        <authorList>
            <consortium name="Ensembl"/>
        </authorList>
    </citation>
    <scope>IDENTIFICATION</scope>
</reference>
<dbReference type="Pfam" id="PF00130">
    <property type="entry name" value="C1_1"/>
    <property type="match status" value="1"/>
</dbReference>
<keyword evidence="9" id="KW-0862">Zinc</keyword>
<dbReference type="PANTHER" id="PTHR11255:SF32">
    <property type="entry name" value="DIACYLGLYCEROL KINASE BETA"/>
    <property type="match status" value="1"/>
</dbReference>
<evidence type="ECO:0000313" key="20">
    <source>
        <dbReference type="Ensembl" id="ENSELUP00000064744.2"/>
    </source>
</evidence>
<proteinExistence type="inferred from homology"/>
<keyword evidence="11 16" id="KW-0067">ATP-binding</keyword>
<evidence type="ECO:0000256" key="8">
    <source>
        <dbReference type="ARBA" id="ARBA00022777"/>
    </source>
</evidence>
<dbReference type="InterPro" id="IPR002048">
    <property type="entry name" value="EF_hand_dom"/>
</dbReference>
<dbReference type="Ensembl" id="ENSELUT00000078539.2">
    <property type="protein sequence ID" value="ENSELUP00000064744.2"/>
    <property type="gene ID" value="ENSELUG00000014999.3"/>
</dbReference>
<evidence type="ECO:0000256" key="15">
    <source>
        <dbReference type="ARBA" id="ARBA00023400"/>
    </source>
</evidence>
<dbReference type="SMART" id="SM00109">
    <property type="entry name" value="C1"/>
    <property type="match status" value="1"/>
</dbReference>
<evidence type="ECO:0000259" key="19">
    <source>
        <dbReference type="PROSITE" id="PS50222"/>
    </source>
</evidence>
<dbReference type="SUPFAM" id="SSF57889">
    <property type="entry name" value="Cysteine-rich domain"/>
    <property type="match status" value="1"/>
</dbReference>
<evidence type="ECO:0000256" key="14">
    <source>
        <dbReference type="ARBA" id="ARBA00023395"/>
    </source>
</evidence>
<evidence type="ECO:0000256" key="4">
    <source>
        <dbReference type="ARBA" id="ARBA00022723"/>
    </source>
</evidence>
<dbReference type="InterPro" id="IPR016064">
    <property type="entry name" value="NAD/diacylglycerol_kinase_sf"/>
</dbReference>
<comment type="catalytic activity">
    <reaction evidence="13">
        <text>1,2-di-(9Z-octadecenoyl)-sn-glycerol + ATP = 1,2-di-(9Z-octadecenoyl)-sn-glycero-3-phosphate + ADP + H(+)</text>
        <dbReference type="Rhea" id="RHEA:40327"/>
        <dbReference type="ChEBI" id="CHEBI:15378"/>
        <dbReference type="ChEBI" id="CHEBI:30616"/>
        <dbReference type="ChEBI" id="CHEBI:52333"/>
        <dbReference type="ChEBI" id="CHEBI:74546"/>
        <dbReference type="ChEBI" id="CHEBI:456216"/>
    </reaction>
    <physiologicalReaction direction="left-to-right" evidence="13">
        <dbReference type="Rhea" id="RHEA:40328"/>
    </physiologicalReaction>
</comment>
<evidence type="ECO:0000259" key="18">
    <source>
        <dbReference type="PROSITE" id="PS50146"/>
    </source>
</evidence>
<dbReference type="InterPro" id="IPR018247">
    <property type="entry name" value="EF_Hand_1_Ca_BS"/>
</dbReference>
<dbReference type="InterPro" id="IPR002219">
    <property type="entry name" value="PKC_DAG/PE"/>
</dbReference>
<evidence type="ECO:0000256" key="10">
    <source>
        <dbReference type="ARBA" id="ARBA00022837"/>
    </source>
</evidence>
<evidence type="ECO:0000256" key="7">
    <source>
        <dbReference type="ARBA" id="ARBA00022771"/>
    </source>
</evidence>
<feature type="domain" description="EF-hand" evidence="19">
    <location>
        <begin position="60"/>
        <end position="95"/>
    </location>
</feature>
<dbReference type="GO" id="GO:0007200">
    <property type="term" value="P:phospholipase C-activating G protein-coupled receptor signaling pathway"/>
    <property type="evidence" value="ECO:0007669"/>
    <property type="project" value="InterPro"/>
</dbReference>
<evidence type="ECO:0000313" key="21">
    <source>
        <dbReference type="Proteomes" id="UP000265140"/>
    </source>
</evidence>
<evidence type="ECO:0000256" key="1">
    <source>
        <dbReference type="ARBA" id="ARBA00005175"/>
    </source>
</evidence>
<dbReference type="UniPathway" id="UPA00230"/>
<dbReference type="GO" id="GO:0008270">
    <property type="term" value="F:zinc ion binding"/>
    <property type="evidence" value="ECO:0007669"/>
    <property type="project" value="UniProtKB-KW"/>
</dbReference>
<dbReference type="SMART" id="SM00054">
    <property type="entry name" value="EFh"/>
    <property type="match status" value="1"/>
</dbReference>
<reference evidence="21" key="1">
    <citation type="journal article" date="2014" name="PLoS ONE">
        <title>The genome and linkage map of the northern pike (Esox lucius): conserved synteny revealed between the salmonid sister group and the Neoteleostei.</title>
        <authorList>
            <person name="Rondeau E.B."/>
            <person name="Minkley D.R."/>
            <person name="Leong J.S."/>
            <person name="Messmer A.M."/>
            <person name="Jantzen J.R."/>
            <person name="von Schalburg K.R."/>
            <person name="Lemon C."/>
            <person name="Bird N.H."/>
            <person name="Koop B.F."/>
        </authorList>
    </citation>
    <scope>NUCLEOTIDE SEQUENCE</scope>
</reference>
<evidence type="ECO:0000256" key="6">
    <source>
        <dbReference type="ARBA" id="ARBA00022741"/>
    </source>
</evidence>
<dbReference type="Pfam" id="PF00609">
    <property type="entry name" value="DAGK_acc"/>
    <property type="match status" value="1"/>
</dbReference>
<dbReference type="GO" id="GO:0005524">
    <property type="term" value="F:ATP binding"/>
    <property type="evidence" value="ECO:0007669"/>
    <property type="project" value="UniProtKB-KW"/>
</dbReference>
<evidence type="ECO:0000256" key="16">
    <source>
        <dbReference type="RuleBase" id="RU361128"/>
    </source>
</evidence>
<dbReference type="PROSITE" id="PS00018">
    <property type="entry name" value="EF_HAND_1"/>
    <property type="match status" value="1"/>
</dbReference>
<dbReference type="Bgee" id="ENSELUG00000014999">
    <property type="expression patterns" value="Expressed in spleen and 6 other cell types or tissues"/>
</dbReference>
<dbReference type="Gene3D" id="3.40.50.10330">
    <property type="entry name" value="Probable inorganic polyphosphate/atp-NAD kinase, domain 1"/>
    <property type="match status" value="1"/>
</dbReference>
<keyword evidence="4" id="KW-0479">Metal-binding</keyword>
<dbReference type="PANTHER" id="PTHR11255">
    <property type="entry name" value="DIACYLGLYCEROL KINASE"/>
    <property type="match status" value="1"/>
</dbReference>
<dbReference type="SUPFAM" id="SSF111331">
    <property type="entry name" value="NAD kinase/diacylglycerol kinase-like"/>
    <property type="match status" value="1"/>
</dbReference>
<evidence type="ECO:0000259" key="17">
    <source>
        <dbReference type="PROSITE" id="PS50081"/>
    </source>
</evidence>
<name>A0A6Q2YFK6_ESOLU</name>
<comment type="catalytic activity">
    <reaction evidence="14">
        <text>1,2-didecanoyl-sn-glycerol + ATP = 1,2-didecanoyl-sn-glycero-3-phosphate + ADP + H(+)</text>
        <dbReference type="Rhea" id="RHEA:43428"/>
        <dbReference type="ChEBI" id="CHEBI:15378"/>
        <dbReference type="ChEBI" id="CHEBI:18155"/>
        <dbReference type="ChEBI" id="CHEBI:30616"/>
        <dbReference type="ChEBI" id="CHEBI:78227"/>
        <dbReference type="ChEBI" id="CHEBI:456216"/>
    </reaction>
    <physiologicalReaction direction="left-to-right" evidence="14">
        <dbReference type="Rhea" id="RHEA:43429"/>
    </physiologicalReaction>
</comment>
<dbReference type="Gene3D" id="2.60.200.40">
    <property type="match status" value="1"/>
</dbReference>
<comment type="similarity">
    <text evidence="2 16">Belongs to the eukaryotic diacylglycerol kinase family.</text>
</comment>
<dbReference type="EC" id="2.7.1.107" evidence="16"/>
<keyword evidence="3 16" id="KW-0808">Transferase</keyword>
<comment type="pathway">
    <text evidence="1">Lipid metabolism; glycerolipid metabolism.</text>
</comment>
<keyword evidence="10" id="KW-0106">Calcium</keyword>
<dbReference type="SMART" id="SM00046">
    <property type="entry name" value="DAGKc"/>
    <property type="match status" value="1"/>
</dbReference>
<dbReference type="InterPro" id="IPR017438">
    <property type="entry name" value="ATP-NAD_kinase_N"/>
</dbReference>
<dbReference type="PROSITE" id="PS50146">
    <property type="entry name" value="DAGK"/>
    <property type="match status" value="1"/>
</dbReference>
<reference evidence="20" key="2">
    <citation type="submission" date="2020-02" db="EMBL/GenBank/DDBJ databases">
        <title>Esox lucius (northern pike) genome, fEsoLuc1, primary haplotype.</title>
        <authorList>
            <person name="Myers G."/>
            <person name="Karagic N."/>
            <person name="Meyer A."/>
            <person name="Pippel M."/>
            <person name="Reichard M."/>
            <person name="Winkler S."/>
            <person name="Tracey A."/>
            <person name="Sims Y."/>
            <person name="Howe K."/>
            <person name="Rhie A."/>
            <person name="Formenti G."/>
            <person name="Durbin R."/>
            <person name="Fedrigo O."/>
            <person name="Jarvis E.D."/>
        </authorList>
    </citation>
    <scope>NUCLEOTIDE SEQUENCE [LARGE SCALE GENOMIC DNA]</scope>
</reference>
<dbReference type="FunFam" id="3.40.50.10330:FF:000003">
    <property type="entry name" value="Diacylglycerol kinase"/>
    <property type="match status" value="1"/>
</dbReference>
<dbReference type="AlphaFoldDB" id="A0A6Q2YFK6"/>
<keyword evidence="6 16" id="KW-0547">Nucleotide-binding</keyword>
<dbReference type="Pfam" id="PF00781">
    <property type="entry name" value="DAGK_cat"/>
    <property type="match status" value="1"/>
</dbReference>
<dbReference type="InterPro" id="IPR001206">
    <property type="entry name" value="Diacylglycerol_kinase_cat_dom"/>
</dbReference>
<dbReference type="InterPro" id="IPR037607">
    <property type="entry name" value="DGK"/>
</dbReference>
<keyword evidence="8 16" id="KW-0418">Kinase</keyword>
<keyword evidence="5" id="KW-0677">Repeat</keyword>
<dbReference type="GO" id="GO:0005509">
    <property type="term" value="F:calcium ion binding"/>
    <property type="evidence" value="ECO:0007669"/>
    <property type="project" value="InterPro"/>
</dbReference>
<keyword evidence="7" id="KW-0863">Zinc-finger</keyword>
<dbReference type="InterPro" id="IPR000756">
    <property type="entry name" value="Diacylglycerol_kin_accessory"/>
</dbReference>
<comment type="catalytic activity">
    <reaction evidence="16">
        <text>a 1,2-diacyl-sn-glycerol + ATP = a 1,2-diacyl-sn-glycero-3-phosphate + ADP + H(+)</text>
        <dbReference type="Rhea" id="RHEA:10272"/>
        <dbReference type="ChEBI" id="CHEBI:15378"/>
        <dbReference type="ChEBI" id="CHEBI:17815"/>
        <dbReference type="ChEBI" id="CHEBI:30616"/>
        <dbReference type="ChEBI" id="CHEBI:58608"/>
        <dbReference type="ChEBI" id="CHEBI:456216"/>
        <dbReference type="EC" id="2.7.1.107"/>
    </reaction>
</comment>
<dbReference type="PROSITE" id="PS50222">
    <property type="entry name" value="EF_HAND_2"/>
    <property type="match status" value="1"/>
</dbReference>
<evidence type="ECO:0000256" key="9">
    <source>
        <dbReference type="ARBA" id="ARBA00022833"/>
    </source>
</evidence>
<dbReference type="SUPFAM" id="SSF47473">
    <property type="entry name" value="EF-hand"/>
    <property type="match status" value="1"/>
</dbReference>
<reference evidence="20" key="4">
    <citation type="submission" date="2025-09" db="UniProtKB">
        <authorList>
            <consortium name="Ensembl"/>
        </authorList>
    </citation>
    <scope>IDENTIFICATION</scope>
</reference>
<dbReference type="InterPro" id="IPR011992">
    <property type="entry name" value="EF-hand-dom_pair"/>
</dbReference>
<dbReference type="CDD" id="cd00051">
    <property type="entry name" value="EFh"/>
    <property type="match status" value="1"/>
</dbReference>
<comment type="catalytic activity">
    <reaction evidence="15">
        <text>1-octadecanoyl-2-(5Z,8Z,11Z,14Z-eicosatetraenoyl)-sn-glycerol + ATP = 1-octadecanoyl-2-(5Z,8Z,11Z,14Z-eicosatetraenoyl)-sn-glycero-3-phosphate + ADP + H(+)</text>
        <dbReference type="Rhea" id="RHEA:40323"/>
        <dbReference type="ChEBI" id="CHEBI:15378"/>
        <dbReference type="ChEBI" id="CHEBI:30616"/>
        <dbReference type="ChEBI" id="CHEBI:75728"/>
        <dbReference type="ChEBI" id="CHEBI:77091"/>
        <dbReference type="ChEBI" id="CHEBI:456216"/>
    </reaction>
    <physiologicalReaction direction="left-to-right" evidence="15">
        <dbReference type="Rhea" id="RHEA:40324"/>
    </physiologicalReaction>
</comment>
<evidence type="ECO:0000256" key="5">
    <source>
        <dbReference type="ARBA" id="ARBA00022737"/>
    </source>
</evidence>